<evidence type="ECO:0000313" key="2">
    <source>
        <dbReference type="Proteomes" id="UP000254503"/>
    </source>
</evidence>
<evidence type="ECO:0000313" key="1">
    <source>
        <dbReference type="EMBL" id="STJ55558.1"/>
    </source>
</evidence>
<organism evidence="1 2">
    <name type="scientific">Escherichia coli</name>
    <dbReference type="NCBI Taxonomy" id="562"/>
    <lineage>
        <taxon>Bacteria</taxon>
        <taxon>Pseudomonadati</taxon>
        <taxon>Pseudomonadota</taxon>
        <taxon>Gammaproteobacteria</taxon>
        <taxon>Enterobacterales</taxon>
        <taxon>Enterobacteriaceae</taxon>
        <taxon>Escherichia</taxon>
    </lineage>
</organism>
<protein>
    <submittedName>
        <fullName evidence="1">Cupin superfamily protein family</fullName>
    </submittedName>
</protein>
<proteinExistence type="predicted"/>
<reference evidence="1 2" key="1">
    <citation type="submission" date="2018-06" db="EMBL/GenBank/DDBJ databases">
        <authorList>
            <consortium name="Pathogen Informatics"/>
            <person name="Doyle S."/>
        </authorList>
    </citation>
    <scope>NUCLEOTIDE SEQUENCE [LARGE SCALE GENOMIC DNA]</scope>
    <source>
        <strain evidence="1 2">NCTC9045</strain>
    </source>
</reference>
<dbReference type="Proteomes" id="UP000254503">
    <property type="component" value="Unassembled WGS sequence"/>
</dbReference>
<dbReference type="AlphaFoldDB" id="A0A376X009"/>
<sequence>MKQHCPHPDLLQVDPFEAIIDEELEPGDILIFRQDSRMKATRWKMR</sequence>
<accession>A0A376X009</accession>
<name>A0A376X009_ECOLX</name>
<gene>
    <name evidence="1" type="primary">ycfD_2</name>
    <name evidence="1" type="ORF">NCTC9045_03505</name>
</gene>
<dbReference type="EMBL" id="UGDD01000002">
    <property type="protein sequence ID" value="STJ55558.1"/>
    <property type="molecule type" value="Genomic_DNA"/>
</dbReference>